<dbReference type="Proteomes" id="UP000076858">
    <property type="component" value="Unassembled WGS sequence"/>
</dbReference>
<evidence type="ECO:0000313" key="1">
    <source>
        <dbReference type="EMBL" id="KZS16480.1"/>
    </source>
</evidence>
<comment type="caution">
    <text evidence="1">The sequence shown here is derived from an EMBL/GenBank/DDBJ whole genome shotgun (WGS) entry which is preliminary data.</text>
</comment>
<keyword evidence="2" id="KW-1185">Reference proteome</keyword>
<reference evidence="1 2" key="1">
    <citation type="submission" date="2016-03" db="EMBL/GenBank/DDBJ databases">
        <title>EvidentialGene: Evidence-directed Construction of Genes on Genomes.</title>
        <authorList>
            <person name="Gilbert D.G."/>
            <person name="Choi J.-H."/>
            <person name="Mockaitis K."/>
            <person name="Colbourne J."/>
            <person name="Pfrender M."/>
        </authorList>
    </citation>
    <scope>NUCLEOTIDE SEQUENCE [LARGE SCALE GENOMIC DNA]</scope>
    <source>
        <strain evidence="1 2">Xinb3</strain>
        <tissue evidence="1">Complete organism</tissue>
    </source>
</reference>
<name>A0A164ZL69_9CRUS</name>
<organism evidence="1 2">
    <name type="scientific">Daphnia magna</name>
    <dbReference type="NCBI Taxonomy" id="35525"/>
    <lineage>
        <taxon>Eukaryota</taxon>
        <taxon>Metazoa</taxon>
        <taxon>Ecdysozoa</taxon>
        <taxon>Arthropoda</taxon>
        <taxon>Crustacea</taxon>
        <taxon>Branchiopoda</taxon>
        <taxon>Diplostraca</taxon>
        <taxon>Cladocera</taxon>
        <taxon>Anomopoda</taxon>
        <taxon>Daphniidae</taxon>
        <taxon>Daphnia</taxon>
    </lineage>
</organism>
<evidence type="ECO:0000313" key="2">
    <source>
        <dbReference type="Proteomes" id="UP000076858"/>
    </source>
</evidence>
<dbReference type="EMBL" id="LRGB01000707">
    <property type="protein sequence ID" value="KZS16480.1"/>
    <property type="molecule type" value="Genomic_DNA"/>
</dbReference>
<dbReference type="AlphaFoldDB" id="A0A164ZL69"/>
<proteinExistence type="predicted"/>
<accession>A0A164ZL69</accession>
<sequence length="67" mass="7891">MTEQLQYAPLSSNEHLLDSAYVHHAWLRFAASSKLRIKMYEWLIIRKVKHLIALRLRVSMTKCLSGH</sequence>
<gene>
    <name evidence="1" type="ORF">APZ42_017783</name>
</gene>
<protein>
    <submittedName>
        <fullName evidence="1">Uncharacterized protein</fullName>
    </submittedName>
</protein>